<evidence type="ECO:0000313" key="3">
    <source>
        <dbReference type="EMBL" id="GMI77855.1"/>
    </source>
</evidence>
<organism evidence="3 4">
    <name type="scientific">Hibiscus trionum</name>
    <name type="common">Flower of an hour</name>
    <dbReference type="NCBI Taxonomy" id="183268"/>
    <lineage>
        <taxon>Eukaryota</taxon>
        <taxon>Viridiplantae</taxon>
        <taxon>Streptophyta</taxon>
        <taxon>Embryophyta</taxon>
        <taxon>Tracheophyta</taxon>
        <taxon>Spermatophyta</taxon>
        <taxon>Magnoliopsida</taxon>
        <taxon>eudicotyledons</taxon>
        <taxon>Gunneridae</taxon>
        <taxon>Pentapetalae</taxon>
        <taxon>rosids</taxon>
        <taxon>malvids</taxon>
        <taxon>Malvales</taxon>
        <taxon>Malvaceae</taxon>
        <taxon>Malvoideae</taxon>
        <taxon>Hibiscus</taxon>
    </lineage>
</organism>
<protein>
    <submittedName>
        <fullName evidence="3">Uncharacterized protein</fullName>
    </submittedName>
</protein>
<dbReference type="GO" id="GO:0006401">
    <property type="term" value="P:RNA catabolic process"/>
    <property type="evidence" value="ECO:0007669"/>
    <property type="project" value="TreeGrafter"/>
</dbReference>
<comment type="similarity">
    <text evidence="1 2">Belongs to the RNase T2 family.</text>
</comment>
<keyword evidence="4" id="KW-1185">Reference proteome</keyword>
<evidence type="ECO:0000256" key="1">
    <source>
        <dbReference type="ARBA" id="ARBA00007469"/>
    </source>
</evidence>
<dbReference type="GO" id="GO:0033897">
    <property type="term" value="F:ribonuclease T2 activity"/>
    <property type="evidence" value="ECO:0007669"/>
    <property type="project" value="InterPro"/>
</dbReference>
<dbReference type="GO" id="GO:0003723">
    <property type="term" value="F:RNA binding"/>
    <property type="evidence" value="ECO:0007669"/>
    <property type="project" value="InterPro"/>
</dbReference>
<sequence>MYSNGSHPSDTTGLLQPLRPCLDTEWPDLKNPLVPNVNLQFWEREWIKHGTCSDFAHDPLNYFKFALQIRASLLDFKIKSGDNYKVEDVISLVDRLDSVEPEIACNVNRTTKVIQL</sequence>
<dbReference type="AlphaFoldDB" id="A0A9W7LWR0"/>
<dbReference type="GO" id="GO:0005576">
    <property type="term" value="C:extracellular region"/>
    <property type="evidence" value="ECO:0007669"/>
    <property type="project" value="TreeGrafter"/>
</dbReference>
<reference evidence="3" key="1">
    <citation type="submission" date="2023-05" db="EMBL/GenBank/DDBJ databases">
        <title>Genome and transcriptome analyses reveal genes involved in the formation of fine ridges on petal epidermal cells in Hibiscus trionum.</title>
        <authorList>
            <person name="Koshimizu S."/>
            <person name="Masuda S."/>
            <person name="Ishii T."/>
            <person name="Shirasu K."/>
            <person name="Hoshino A."/>
            <person name="Arita M."/>
        </authorList>
    </citation>
    <scope>NUCLEOTIDE SEQUENCE</scope>
    <source>
        <strain evidence="3">Hamamatsu line</strain>
    </source>
</reference>
<dbReference type="InterPro" id="IPR001568">
    <property type="entry name" value="RNase_T2-like"/>
</dbReference>
<evidence type="ECO:0000313" key="4">
    <source>
        <dbReference type="Proteomes" id="UP001165190"/>
    </source>
</evidence>
<dbReference type="Pfam" id="PF00445">
    <property type="entry name" value="Ribonuclease_T2"/>
    <property type="match status" value="1"/>
</dbReference>
<dbReference type="InterPro" id="IPR036430">
    <property type="entry name" value="RNase_T2-like_sf"/>
</dbReference>
<dbReference type="SUPFAM" id="SSF55895">
    <property type="entry name" value="Ribonuclease Rh-like"/>
    <property type="match status" value="1"/>
</dbReference>
<accession>A0A9W7LWR0</accession>
<dbReference type="PANTHER" id="PTHR11240">
    <property type="entry name" value="RIBONUCLEASE T2"/>
    <property type="match status" value="1"/>
</dbReference>
<dbReference type="OrthoDB" id="1001880at2759"/>
<evidence type="ECO:0000256" key="2">
    <source>
        <dbReference type="RuleBase" id="RU004328"/>
    </source>
</evidence>
<gene>
    <name evidence="3" type="ORF">HRI_001454800</name>
</gene>
<dbReference type="EMBL" id="BSYR01000014">
    <property type="protein sequence ID" value="GMI77855.1"/>
    <property type="molecule type" value="Genomic_DNA"/>
</dbReference>
<comment type="caution">
    <text evidence="3">The sequence shown here is derived from an EMBL/GenBank/DDBJ whole genome shotgun (WGS) entry which is preliminary data.</text>
</comment>
<dbReference type="Gene3D" id="3.90.730.10">
    <property type="entry name" value="Ribonuclease T2-like"/>
    <property type="match status" value="1"/>
</dbReference>
<name>A0A9W7LWR0_HIBTR</name>
<proteinExistence type="inferred from homology"/>
<dbReference type="Proteomes" id="UP001165190">
    <property type="component" value="Unassembled WGS sequence"/>
</dbReference>
<dbReference type="PANTHER" id="PTHR11240:SF84">
    <property type="entry name" value="RIBONUCLEASE 1-LIKE"/>
    <property type="match status" value="1"/>
</dbReference>